<dbReference type="EMBL" id="UYRT01087905">
    <property type="protein sequence ID" value="VDN33138.1"/>
    <property type="molecule type" value="Genomic_DNA"/>
</dbReference>
<reference evidence="3" key="1">
    <citation type="submission" date="2016-06" db="UniProtKB">
        <authorList>
            <consortium name="WormBaseParasite"/>
        </authorList>
    </citation>
    <scope>IDENTIFICATION</scope>
</reference>
<protein>
    <submittedName>
        <fullName evidence="1 3">Uncharacterized protein</fullName>
    </submittedName>
</protein>
<name>A0A183EDQ4_9BILA</name>
<organism evidence="3">
    <name type="scientific">Gongylonema pulchrum</name>
    <dbReference type="NCBI Taxonomy" id="637853"/>
    <lineage>
        <taxon>Eukaryota</taxon>
        <taxon>Metazoa</taxon>
        <taxon>Ecdysozoa</taxon>
        <taxon>Nematoda</taxon>
        <taxon>Chromadorea</taxon>
        <taxon>Rhabditida</taxon>
        <taxon>Spirurina</taxon>
        <taxon>Spiruromorpha</taxon>
        <taxon>Spiruroidea</taxon>
        <taxon>Gongylonematidae</taxon>
        <taxon>Gongylonema</taxon>
    </lineage>
</organism>
<dbReference type="Proteomes" id="UP000271098">
    <property type="component" value="Unassembled WGS sequence"/>
</dbReference>
<dbReference type="AlphaFoldDB" id="A0A183EDQ4"/>
<dbReference type="WBParaSite" id="GPUH_0001912001-mRNA-1">
    <property type="protein sequence ID" value="GPUH_0001912001-mRNA-1"/>
    <property type="gene ID" value="GPUH_0001912001"/>
</dbReference>
<reference evidence="1 2" key="2">
    <citation type="submission" date="2018-11" db="EMBL/GenBank/DDBJ databases">
        <authorList>
            <consortium name="Pathogen Informatics"/>
        </authorList>
    </citation>
    <scope>NUCLEOTIDE SEQUENCE [LARGE SCALE GENOMIC DNA]</scope>
</reference>
<evidence type="ECO:0000313" key="2">
    <source>
        <dbReference type="Proteomes" id="UP000271098"/>
    </source>
</evidence>
<gene>
    <name evidence="1" type="ORF">GPUH_LOCUS19097</name>
</gene>
<keyword evidence="2" id="KW-1185">Reference proteome</keyword>
<evidence type="ECO:0000313" key="1">
    <source>
        <dbReference type="EMBL" id="VDN33138.1"/>
    </source>
</evidence>
<accession>A0A183EDQ4</accession>
<proteinExistence type="predicted"/>
<evidence type="ECO:0000313" key="3">
    <source>
        <dbReference type="WBParaSite" id="GPUH_0001912001-mRNA-1"/>
    </source>
</evidence>
<sequence>MCTTAALLQEDRAHPTFRADNHVEHFKLAKRYSFLPAMSTDTEPPTDLSWKDALKLPAKDKRYKTTVCYCFCGKLMILCEGNRFSAISPIGFSSIFSDSAGFASYHISRHFMRTLKKKEFVVQNSREEAS</sequence>